<feature type="compositionally biased region" description="Low complexity" evidence="5">
    <location>
        <begin position="161"/>
        <end position="170"/>
    </location>
</feature>
<dbReference type="InterPro" id="IPR001343">
    <property type="entry name" value="Hemolysn_Ca-bd"/>
</dbReference>
<dbReference type="GO" id="GO:0016020">
    <property type="term" value="C:membrane"/>
    <property type="evidence" value="ECO:0007669"/>
    <property type="project" value="InterPro"/>
</dbReference>
<feature type="compositionally biased region" description="Basic and acidic residues" evidence="5">
    <location>
        <begin position="171"/>
        <end position="194"/>
    </location>
</feature>
<dbReference type="InterPro" id="IPR006558">
    <property type="entry name" value="LamG-like"/>
</dbReference>
<keyword evidence="2" id="KW-0964">Secreted</keyword>
<dbReference type="Pfam" id="PF00028">
    <property type="entry name" value="Cadherin"/>
    <property type="match status" value="2"/>
</dbReference>
<dbReference type="GO" id="GO:0007156">
    <property type="term" value="P:homophilic cell adhesion via plasma membrane adhesion molecules"/>
    <property type="evidence" value="ECO:0007669"/>
    <property type="project" value="InterPro"/>
</dbReference>
<accession>A0A2A4HVB9</accession>
<dbReference type="InterPro" id="IPR018511">
    <property type="entry name" value="Hemolysin-typ_Ca-bd_CS"/>
</dbReference>
<feature type="domain" description="Cadherin" evidence="6">
    <location>
        <begin position="5540"/>
        <end position="5630"/>
    </location>
</feature>
<dbReference type="InterPro" id="IPR002126">
    <property type="entry name" value="Cadherin-like_dom"/>
</dbReference>
<evidence type="ECO:0000313" key="8">
    <source>
        <dbReference type="Proteomes" id="UP000218784"/>
    </source>
</evidence>
<dbReference type="InterPro" id="IPR006644">
    <property type="entry name" value="Cadg"/>
</dbReference>
<proteinExistence type="predicted"/>
<feature type="domain" description="Cadherin" evidence="6">
    <location>
        <begin position="5937"/>
        <end position="6027"/>
    </location>
</feature>
<feature type="region of interest" description="Disordered" evidence="5">
    <location>
        <begin position="1"/>
        <end position="20"/>
    </location>
</feature>
<feature type="domain" description="Cadherin" evidence="6">
    <location>
        <begin position="5344"/>
        <end position="5433"/>
    </location>
</feature>
<keyword evidence="3" id="KW-0732">Signal</keyword>
<dbReference type="EMBL" id="NWVD01000006">
    <property type="protein sequence ID" value="PCG08320.1"/>
    <property type="molecule type" value="Genomic_DNA"/>
</dbReference>
<organism evidence="7 8">
    <name type="scientific">Sphingomonas ginsenosidimutans</name>
    <dbReference type="NCBI Taxonomy" id="862134"/>
    <lineage>
        <taxon>Bacteria</taxon>
        <taxon>Pseudomonadati</taxon>
        <taxon>Pseudomonadota</taxon>
        <taxon>Alphaproteobacteria</taxon>
        <taxon>Sphingomonadales</taxon>
        <taxon>Sphingomonadaceae</taxon>
        <taxon>Sphingomonas</taxon>
    </lineage>
</organism>
<dbReference type="SUPFAM" id="SSF51120">
    <property type="entry name" value="beta-Roll"/>
    <property type="match status" value="36"/>
</dbReference>
<feature type="region of interest" description="Disordered" evidence="5">
    <location>
        <begin position="143"/>
        <end position="228"/>
    </location>
</feature>
<feature type="domain" description="Cadherin" evidence="6">
    <location>
        <begin position="5642"/>
        <end position="5730"/>
    </location>
</feature>
<dbReference type="PRINTS" id="PR00205">
    <property type="entry name" value="CADHERIN"/>
</dbReference>
<dbReference type="SMART" id="SM00736">
    <property type="entry name" value="CADG"/>
    <property type="match status" value="8"/>
</dbReference>
<feature type="region of interest" description="Disordered" evidence="5">
    <location>
        <begin position="4720"/>
        <end position="4744"/>
    </location>
</feature>
<keyword evidence="8" id="KW-1185">Reference proteome</keyword>
<dbReference type="SUPFAM" id="SSF49899">
    <property type="entry name" value="Concanavalin A-like lectins/glucanases"/>
    <property type="match status" value="1"/>
</dbReference>
<dbReference type="PROSITE" id="PS50268">
    <property type="entry name" value="CADHERIN_2"/>
    <property type="match status" value="14"/>
</dbReference>
<keyword evidence="4" id="KW-1015">Disulfide bond</keyword>
<dbReference type="InterPro" id="IPR013320">
    <property type="entry name" value="ConA-like_dom_sf"/>
</dbReference>
<feature type="domain" description="Cadherin" evidence="6">
    <location>
        <begin position="5830"/>
        <end position="5930"/>
    </location>
</feature>
<feature type="domain" description="Cadherin" evidence="6">
    <location>
        <begin position="6329"/>
        <end position="6429"/>
    </location>
</feature>
<evidence type="ECO:0000256" key="1">
    <source>
        <dbReference type="ARBA" id="ARBA00004613"/>
    </source>
</evidence>
<dbReference type="InterPro" id="IPR050557">
    <property type="entry name" value="RTX_toxin/Mannuronan_C5-epim"/>
</dbReference>
<evidence type="ECO:0000256" key="2">
    <source>
        <dbReference type="ARBA" id="ARBA00022525"/>
    </source>
</evidence>
<sequence length="7007" mass="679453">MAGNATKSPAGPTGGKTGPVALTTAHAVEGAPGVDPAVTASVGAEIKSLSALKVVQLGPDGHAKLDIPYSPFKAQIVDVDIVLVFADGSRIVIPGMALTSFSGQSVAIDFLDKSFTASDLIGTVGEIKEQSQLFKLNLSSEVADKPAKEAPDEKTKSPEVQPQDATQAQEAEQKQENERHTSDEQSKRLTEKLSDTLASSAPPPSPAPAPSSSTPSDGKNNGSGSGIGLGKLVPTLNFELFNKEGVKTATEGKVNVVTGSTGGTGSSTSVNYTAQSARETITGTGSADRIYADSPAQAPSGTSLRTLHVSAMVPAKGISLLQVLVPSLPEGYAVENAKLTDKGWVITAEQGNIKVVTSYTDANGVLVTYPTSETHFSFDIQLTYALPDAGKAPAANGFQSEFFLPVDLGLSTDGTNYTYAVEVSSRFGIKVVTGDADMKATDPVTGAPIYVLFSNPPGNIIDAGDGDDVVIAGAGADQIEGGGGTDTVSYEMSNVAVTADLKAGAGKGGYAEGDTYTRVENLTGSAFNDTLTGNDGDNVIDGGAGADTIDGGAGSDTVSYAAAFLREKGTPKDPLKGVEVHLDGTVSHGGDAEGDKLTNVEHVIGSDRNDALYGAASADTLDGGKGDDLLVGGGGADVLKGGEGTDTASYAASSAAVTAYLDGTAGTGADAQGDTLSGIENLVGSAFDDTLVGDDQDNVLTGGAGADRIDGGAGIDSATFADSKVGVTVYLDGREGAGGDAQGDTYVRVERLTGSAFDDRLVGDAAANMLTGGAGDDVLEGAGGADVLDGGEGFDIASYAGASAGVRAALDGSAMTGDAAGDRLTAIEGLEGSAFDDTLVGDEGDNRLSGGAGDDVLVGGGGTDRLDGGDGVDVADYSGSRAAVTVRLDGTAGSGGDAQGDMLTRVENLTGSAFDDTLSGDGGANVLSGGAGDDTLVGGGGADVLDGGRGRDAADYSASAAGVTVGLDGQAGRGGDAEGDRLTGIEELRGSTFADVLTGSSGDDTLRGGAGDDLLIGGLGADTLDGGAGFDTADYSDTTAGIQVYLDGRESTGNAAGDHLVAVERVLGGSFDDLLVGDAADNVLAGGAGDDVLAGGGGADTLDGGAGRDVADYGASTAAVTVDLSTGIGRGGDAEGDRLTGIEDLRGSAGDDVLTGDASDNRLSGGAGADMLIGGAGNDTADYATSASGVTVALDGTTGRGGDAQGDTLSGIETLVGSAFDDVLGGDSGANTLSGGAGDDRLSGGGGADRLVGGAGTDIADYAASGTGVDIGLDGGANHGGDAEGDVFDGIEGLSGSAFADRLRGSAGADVLFGQGGDDRIDGSLGADRIDGGTGFDTIDYSASTAAVSVDLTTGAGAGGLAGGDTLVSIEEVTATAFNDQLRGSGADELLSGGAGDDQLAGLGGADTLDGGAGYDTASYAESGAGVQIAMDGSVGAGGDAEGDRLIAIERVVGSAFDDAITGTAAGDMILGGAGADVLSGQGGDDVLEGGSGDDQLLGGAGVDTLRGGEGNDTLAGGADADVLAGGSGLDTADYSASADAVRIDLNDGIGHGGDAEGDTLSGIENLTGSAGNDRLTGDGNANVLTGGAGDDYLTGGAGADTLAGGTGIDTADYSTSGSGVSVDLATGFAQFGDAEGDRLSGIENVIGSAHGDQLRAAVTGSILTGGAGDDMLIAGRGADVIAGGTGIDTASFAGSAAGVTVNLATGLADGGDATGDVLIGVENLAGSSFDDVLSGTEAGSTIDGGAGDDRLAGGAGDDTLIGGTDDDMLDGGAGADNLQGGSGFDTADYHRSTVAVDVNLATGVGRRGDAEGDRLTGIEALTGSAQGDTLTGNAGANTLDGGAGDDMLVGAAGADILRGGDGFDTADYRASGAAVVVNLTTGANAGGDALGDILDGIEQVLGSAFDDVLTAAAGRETLRGGHGNDTLAGGAGADVLDGGDGTDTADYSASLDGVQVDLSVGLAHFGDAEGDTLVEIENVTGSAEDDTLIGDDGDNVLMGGSGDDLLDGAAGDDTLRGGSGDDVLTGGAGADIIQGGDGFDTADYSGSQGGVTVNLTSQRGTGGDADGDMLTAIEAVIGSVHDDVLIGTAGVNALIGGAGDDVIQGGAGGDVLDGGAGNDTLDYATSATAVSVNLATGLAQGGDAQGDLVVRFENLMGSDFDDVLTGDAGANRLRGGAGDDRLAGAAGADVLDGGAGSDTADYAASGAAVTIDLAAGTASGGDANGDTLVSIENAIGSAHDDIIKAAAAGSVIAGGAGDDAIAAGAGADTLDGGQGEDRVDYSASSAGVTVNLATGSGAGGDAAGDRYTAIEDVTGSAFADRLTGDAGGNRLSGGAGDDVIAGGGGGDEIDGGSGFDTLDYGASVQGVTIDFASGTGQGGDAQGDSFTGIEAVIGSGSADRFVGDAHAHVVRAQGGDDTLVAGAGAETFDGGSGSDTVDYSASTAGVTIDLASGTAGGGFAQGDVLSAVEGVIGSDFDDVLTGSASANAIAGGAGNDIVRGGAGADTLDGGAGVDLLDYSTSSSGVTVNLTTGLAAGGDAAGDQISGFEDILGSAQADSLTGDGGSNRLTGGAGGDVLAGLGGADVLDGGAGDDTADYSASGAGVTVDLATGIGAGGDAAGDTLISIEKVIGSAFVDRLSGGAGADTLVAGAGDDVVLGSLGADSLTGGDGVDTVDYSASTPGVRVDLGSGTGVGGFADGDTLREIENAIGTAGDDVLVGNGGANTLTGGAGADMLDGGAGADTLDGGLGDDVLRGGSGADVLRGGAGFDTIDYATSGAGVTIDLQNGTAAGGDASGDVISDIERAVGSAYDDLLQAAAVGSTLEGNAGADTLRGNVGDDMLRGGDGDDLLVGNVGADELDGGSGVDTADYSASAQGVAVNLALGTGIGGDADGDILRGIERVIGSAGNDTLTGDAAVNTLLAGAGDDMLDGGAGADMLDGGAGSDTASYAGSAAGVAVSLTTGTGMGGDAQGDTLTRIEHLVGSALADTLTGDAADNRLTGGAGDDALAGLGGADTLDGGAGSDTVDYSASATGVTLDLATGTATGGDAQGDTLISIENAIGTAFADVIQAAVAGSTMLGGGGDDRLVAGEGADVLDGGTGTDIADYSGSTARVTVNLASGVNSGGYAQGDVLRSIEQVVGSDFNDTLTGDASANILTAGAGDDMLEGGAGADRLDGGAGIDTASYAGATGGVTVSLATGTGTAGDAAGDMLVDIENLTGSAFADRLTGDAGVNVLTGGAGDDVLAGLGGADALDGGTGSNTADYAASTAAVQVNLSTGSLSASQIIGGTIQAGTGLGGDAQGDTLTNIQNLIGSAYGDYLIAGTGGRISGGVGADFIVAGAGADAIDGGADVDVVNYVRSNAGVTVNLTLGTGIGGFAQGDTLASVESIYGSNYADVLTGTAGANNITGANGDDTIEGLSGADTLTGGNGFDTVTYAGSGSGVTVDLTLTTAQTSGGDAAGDVLSGFEKLIGSAYADRLIAATTGSTLVGGAGNDVLVAGAGADVIEGGLDNDAVDYAASTAGVVVNLATGVLSGGYAQGDHLTGIENAIGSAYADQLTGDGGANVLTGGAGDDVLDGGAGADTVDGGAGIDTADYSASIGAVAVNLTTGIGSGGNADGDVLVAIENLTGGVGNDALTGSAAANLLRGGAGDDVLAGLGGADTIDGGSGNNTADYGASGSAVYVDLASFAIATPAGSVTGAMARGGDAEGDVLSNIQNVIGSAYDDILAASSTGGKLSGGAGDDDLVANAGADRFDGGAGTGDVVNYVMSNTAVTVNLTTGLGSGGFAEGDTYVAVEGVYGSTADDLLIGDSGANLIKGNGGNDVIEGKGGADRLEGGAGTDTASYAGSNAGVTVDLALATAQQSAGDASGDILSEFENVLGSALNDTLTGDANANVLTGGAGNDVLQGGGGADTLDGGAGTDTASYAASSDAVTVDLRVTTAQTSTGDASGDLLVEIENLTGSAFGDVLIGDAGDNALAGGDGDDMLDGLEGADTIDGGAGIDTVSYAGSQDAVAVNLTTNVNTGGDAGGDLLSNVENVTGSAFNDVLTGDAAANTLLGGDGDDVLAGMAGADVIDGGAGNNTADYSGSGAGVAVNINASWVGSPPVSTGPALTVNPNSGVGGDAEGDTLTNIRNVIGSAFNDYLYANDTGGRLDAGAGDDYLVAGSGADNLVGGAGSDTVSYGRSNAAVTINLATGAVSGGFAAGDVLTGIENVNGSNLNDVLTGDAYANTIKGSTGNDIIDGGAGNDTLDGGDNNDTISYASATSGIRTIVNYYVTVSNVRTYSVVNTVGAGSDITSNFETVIGSGFSDILKGWASLANFNAGAGNDLIVANFNSGTMDGGSGIDTVTYQETNGWGGVTVDLAVNANSSTKAWGGGSTNDTITNVENVVGSIASDYLAGDSGANALDGGVGNDLLFGAAGNDVLYGGAGDDTLTGGTGADALIGGAGVDTASWAGSGAGVNANLATGVAYGGDAGVQGASAVYGNASLIAGWSFSEGSGATSNAISGAQRVTLNDAGWVADGHGGSALDFTGTSTSMATVGALTFGESFTVVAKVNFDRAAGVNEGIFRFGAGTSSSSAGQIFLSRTSSGALFFEVRDGTTAMTQGVQTAGGLTAAETWYDVAVTYQAGRMIIYLNGELVASADNVATLTNRNYTDNYLGRDYASTRALDGKIDDFAVFSSALTQAEIQQLATQAKGLEGSGLVADTLSGIENLTGSDHADTLTGDAGENRLDGGRGNDTLSGGAGDDVLIGGAGADRLDGGAGTDVASYALSATAVTINLGNGTATGGDAQGDTLTGVENIIGSLGHDVLTGDVADNLLVGGLGNDVIAGGDGGDVIYGDAAGANDLRNLITFGNATNLLVNGGFDAYTGIGRNGTGSPATGNATTGWQTATGQLQIFNGVVLADGTSLNQSVRMSGGITNDIWQNVTTVADANYVIKFDLGNWSATDQGPLQVLFNGTVIDTISSGGTTNSWTSYAYTVTGTGGSDRIEFIHNGNGVALDKVVFAEAGGNDTLSGGVGDDTIDGGFGNDEIDGGDGNDMVVGGTGADRLDGGGGDDIISGDTNAFGSTGLDTFDSNPSGWQGLSAATPPFTTLSNGATVLGPIPGSGSSINFSQQISKSYDLVDPVAATTTVSFDLYLLDSFDANEGVHVYVNGVVAMTLIAARSYSGVSSLNDIVITPASGTTYTASLAQGVYAATWSGVDSKLTLTMTVPTPADGVLTLGFGSNLNESVANESYAIDNVNVPGRETDVGAPGGNDIIRGGAGNDQIDGGAGSDTAILAGNRSAYTVSYDGQSRTYTIDGPDGHDTVRNVEKFQFDDGTLTAARLMTGMTIQPAGTIAENSAGGSIAATLALADGGAATYAITGGAHASLFAISGDQLLLANGTALDYEAGATRTVQVTATAADGSTHIQTITVNVTNVNEAPAITSAASLARGENGTAIGTLTAVDPDAGTTLSWSIAGGADATKFVIGANGALSFATAPDYEHPTDAGGDNVYNVTVQVSDGTNVTTQNLAVAVSNVNEAPTLALTGAGTIDENAVAATVATFAAGDPDGGDTLTYTLGGADAALFVVDGGTVRLRDGVSLDYEQAATRNVTLTVTDAQGLSQTRALTVNVANVDEAPAFTSPASLSVGENGTAVVTVRAADPDAGATVSYSVSGADASLFTIDSATGVLRFAAAPNFEAPGDNGGDNVYNLVVSASDGTNTVNQAMAVTVTNVNEAPVLAVASSYTLAENGTAVGTATASDVDAGATLTYSIAGADASLFTIDSATGAIAFRNAPDYDAPADQGQDNVYDLTVSVSDGAITTSRATSVTVTNVDEAPVFASPAAVSVAENGAGVVTVRASDQDAGTTLSYSISGTDASLFTIDSATGVLRFVAAPDFEGPGDNGADNVYDLVVSASDGTNTVTQAMAVTVTNVNEAPVLALSGVGTIMENAVAATVANFTASDVDAGDTLTYTLGGADAALFVVDGNSVRLKNGVSLDYEAAQTRALTLTVTDAHGASQTQALTINVGNVNEAPTIATAAALSRAENGTAVATLSASDPDAGTTLTWSISGGADAARFAVDPATGVLTFVSAPDHEAPADADGNNAYQVTVTVSDGTNSVDKALTVTVGNVNESAVFTSATTATVVEGATAVLTAAATDPEGQTLQYGVSGTDAALFTIDSATGALRFVTAPSYDNPSDQGHDNRYNVVVTASDGTNTTQQAVTIDVTRDQRPPAITSAATATINENSNAVMTATASDPNSGDTVSWSIAGGADAARFAIDANTGALSFVSAPDREAPADSGANNVYDVILRATDQTGLSSDKAVAVTVADVDEAAAFQGGSALTVAENSQAVATISALDPERAAVTYSITGGADANRFAIDSNTGALSLVAAQDYETVGAGNFQVTIGASDGTQTATRAFTVTVTNVNEAPVLAPTANVAIDENQTAVTTIAATDPDAGQTLVYAIAGGADGGRFTIDAATGQLAFRAAPDYESGQTSYQVQVLASDGSLATTQMVTVTVRNVDEAPRITAPSAVTVAENGATVMTVTASDPEGAALTYSITGGADANRFAISAAGVLSFVSAPDYESGNRTNQVQVSVSDGTNTSVQTIQVSVSDVNEAPIVTTAAFSINENATAAGTVQASDPEGATLVYAIGGGTDATLFNIDSATGALSFRAAPDFETPADAGRDNVYDLNVLVSDGTLVTMQATTVSVLDVVGEVLTGTGGADRLVGGAGADTFSGMAGDDMLIGGAGADTLHGDSGIDTVDYSGSSAAVTVHLDGSANSGGDAQGDTIDGVEQVIGSAHADSIFGDALANALSGGGGDDDLHGAGGNDWLMGGLGADTLDGGAGDDTASYADATAGISLDLSSATGSGTGGEANGDTLTGVEHVLGSAFDDQILLNVDAGISFDGLGGHDTVTLTDVGRTITASDLSGLSHVEEISFTGNNVQANMTIDADFIRNMAGQGNDSVLTITKDANDTINVAAGAEVVHTGNTWEFYSDSSHTVKIATLAMTG</sequence>
<dbReference type="InterPro" id="IPR015919">
    <property type="entry name" value="Cadherin-like_sf"/>
</dbReference>
<feature type="domain" description="Cadherin" evidence="6">
    <location>
        <begin position="6227"/>
        <end position="6329"/>
    </location>
</feature>
<evidence type="ECO:0000313" key="7">
    <source>
        <dbReference type="EMBL" id="PCG08320.1"/>
    </source>
</evidence>
<comment type="subcellular location">
    <subcellularLocation>
        <location evidence="1">Secreted</location>
    </subcellularLocation>
</comment>
<feature type="domain" description="Cadherin" evidence="6">
    <location>
        <begin position="6614"/>
        <end position="6731"/>
    </location>
</feature>
<dbReference type="Pfam" id="PF17803">
    <property type="entry name" value="Cadherin_4"/>
    <property type="match status" value="1"/>
</dbReference>
<evidence type="ECO:0000259" key="6">
    <source>
        <dbReference type="PROSITE" id="PS50268"/>
    </source>
</evidence>
<dbReference type="SUPFAM" id="SSF49313">
    <property type="entry name" value="Cadherin-like"/>
    <property type="match status" value="14"/>
</dbReference>
<dbReference type="GO" id="GO:0005576">
    <property type="term" value="C:extracellular region"/>
    <property type="evidence" value="ECO:0007669"/>
    <property type="project" value="UniProtKB-SubCell"/>
</dbReference>
<protein>
    <recommendedName>
        <fullName evidence="6">Cadherin domain-containing protein</fullName>
    </recommendedName>
</protein>
<feature type="domain" description="Cadherin" evidence="6">
    <location>
        <begin position="6425"/>
        <end position="6526"/>
    </location>
</feature>
<dbReference type="Gene3D" id="2.60.40.60">
    <property type="entry name" value="Cadherins"/>
    <property type="match status" value="13"/>
</dbReference>
<evidence type="ECO:0000256" key="4">
    <source>
        <dbReference type="ARBA" id="ARBA00023157"/>
    </source>
</evidence>
<dbReference type="Gene3D" id="2.60.120.200">
    <property type="match status" value="1"/>
</dbReference>
<name>A0A2A4HVB9_9SPHN</name>
<dbReference type="SMART" id="SM00560">
    <property type="entry name" value="LamGL"/>
    <property type="match status" value="1"/>
</dbReference>
<dbReference type="PROSITE" id="PS00330">
    <property type="entry name" value="HEMOLYSIN_CALCIUM"/>
    <property type="match status" value="44"/>
</dbReference>
<dbReference type="CDD" id="cd11304">
    <property type="entry name" value="Cadherin_repeat"/>
    <property type="match status" value="13"/>
</dbReference>
<dbReference type="Gene3D" id="2.150.10.10">
    <property type="entry name" value="Serralysin-like metalloprotease, C-terminal"/>
    <property type="match status" value="42"/>
</dbReference>
<dbReference type="GO" id="GO:0005509">
    <property type="term" value="F:calcium ion binding"/>
    <property type="evidence" value="ECO:0007669"/>
    <property type="project" value="InterPro"/>
</dbReference>
<comment type="caution">
    <text evidence="7">The sequence shown here is derived from an EMBL/GenBank/DDBJ whole genome shotgun (WGS) entry which is preliminary data.</text>
</comment>
<feature type="domain" description="Cadherin" evidence="6">
    <location>
        <begin position="5742"/>
        <end position="5830"/>
    </location>
</feature>
<dbReference type="PANTHER" id="PTHR38340">
    <property type="entry name" value="S-LAYER PROTEIN"/>
    <property type="match status" value="1"/>
</dbReference>
<dbReference type="InterPro" id="IPR011049">
    <property type="entry name" value="Serralysin-like_metalloprot_C"/>
</dbReference>
<evidence type="ECO:0000256" key="3">
    <source>
        <dbReference type="ARBA" id="ARBA00022729"/>
    </source>
</evidence>
<dbReference type="Proteomes" id="UP000218784">
    <property type="component" value="Unassembled WGS sequence"/>
</dbReference>
<feature type="domain" description="Cadherin" evidence="6">
    <location>
        <begin position="6128"/>
        <end position="6227"/>
    </location>
</feature>
<reference evidence="7 8" key="1">
    <citation type="submission" date="2017-09" db="EMBL/GenBank/DDBJ databases">
        <title>Sphingomonas ginsenosidimutans KACC 14949, whole genome shotgun sequence.</title>
        <authorList>
            <person name="Feng G."/>
            <person name="Zhu H."/>
        </authorList>
    </citation>
    <scope>NUCLEOTIDE SEQUENCE [LARGE SCALE GENOMIC DNA]</scope>
    <source>
        <strain evidence="7 8">KACC 14949</strain>
    </source>
</reference>
<dbReference type="InterPro" id="IPR040853">
    <property type="entry name" value="RapA2_cadherin-like"/>
</dbReference>
<dbReference type="Pfam" id="PF00353">
    <property type="entry name" value="HemolysinCabind"/>
    <property type="match status" value="56"/>
</dbReference>
<gene>
    <name evidence="7" type="ORF">COA17_13145</name>
</gene>
<dbReference type="Pfam" id="PF17963">
    <property type="entry name" value="Big_9"/>
    <property type="match status" value="1"/>
</dbReference>
<dbReference type="PANTHER" id="PTHR38340:SF1">
    <property type="entry name" value="S-LAYER PROTEIN"/>
    <property type="match status" value="1"/>
</dbReference>
<dbReference type="SMART" id="SM00112">
    <property type="entry name" value="CA"/>
    <property type="match status" value="14"/>
</dbReference>
<dbReference type="PRINTS" id="PR00313">
    <property type="entry name" value="CABNDNGRPT"/>
</dbReference>
<feature type="domain" description="Cadherin" evidence="6">
    <location>
        <begin position="6521"/>
        <end position="6615"/>
    </location>
</feature>
<evidence type="ECO:0000256" key="5">
    <source>
        <dbReference type="SAM" id="MobiDB-lite"/>
    </source>
</evidence>
<feature type="domain" description="Cadherin" evidence="6">
    <location>
        <begin position="5445"/>
        <end position="5533"/>
    </location>
</feature>
<feature type="domain" description="Cadherin" evidence="6">
    <location>
        <begin position="6024"/>
        <end position="6128"/>
    </location>
</feature>
<dbReference type="RefSeq" id="WP_096613042.1">
    <property type="nucleotide sequence ID" value="NZ_NWVD01000006.1"/>
</dbReference>
<feature type="compositionally biased region" description="Basic and acidic residues" evidence="5">
    <location>
        <begin position="143"/>
        <end position="157"/>
    </location>
</feature>